<comment type="caution">
    <text evidence="3">The sequence shown here is derived from an EMBL/GenBank/DDBJ whole genome shotgun (WGS) entry which is preliminary data.</text>
</comment>
<evidence type="ECO:0000313" key="4">
    <source>
        <dbReference type="Proteomes" id="UP001187531"/>
    </source>
</evidence>
<accession>A0AA88H9X6</accession>
<dbReference type="SUPFAM" id="SSF48726">
    <property type="entry name" value="Immunoglobulin"/>
    <property type="match status" value="2"/>
</dbReference>
<dbReference type="InterPro" id="IPR036179">
    <property type="entry name" value="Ig-like_dom_sf"/>
</dbReference>
<proteinExistence type="predicted"/>
<organism evidence="3 4">
    <name type="scientific">Artemia franciscana</name>
    <name type="common">Brine shrimp</name>
    <name type="synonym">Artemia sanfranciscana</name>
    <dbReference type="NCBI Taxonomy" id="6661"/>
    <lineage>
        <taxon>Eukaryota</taxon>
        <taxon>Metazoa</taxon>
        <taxon>Ecdysozoa</taxon>
        <taxon>Arthropoda</taxon>
        <taxon>Crustacea</taxon>
        <taxon>Branchiopoda</taxon>
        <taxon>Anostraca</taxon>
        <taxon>Artemiidae</taxon>
        <taxon>Artemia</taxon>
    </lineage>
</organism>
<dbReference type="InterPro" id="IPR013106">
    <property type="entry name" value="Ig_V-set"/>
</dbReference>
<feature type="domain" description="Ig-like" evidence="2">
    <location>
        <begin position="36"/>
        <end position="120"/>
    </location>
</feature>
<evidence type="ECO:0000259" key="2">
    <source>
        <dbReference type="PROSITE" id="PS50835"/>
    </source>
</evidence>
<protein>
    <recommendedName>
        <fullName evidence="2">Ig-like domain-containing protein</fullName>
    </recommendedName>
</protein>
<dbReference type="InterPro" id="IPR007110">
    <property type="entry name" value="Ig-like_dom"/>
</dbReference>
<dbReference type="Gene3D" id="2.60.40.10">
    <property type="entry name" value="Immunoglobulins"/>
    <property type="match status" value="2"/>
</dbReference>
<dbReference type="PANTHER" id="PTHR23279">
    <property type="entry name" value="DEFECTIVE PROBOSCIS EXTENSION RESPONSE DPR -RELATED"/>
    <property type="match status" value="1"/>
</dbReference>
<dbReference type="InterPro" id="IPR037448">
    <property type="entry name" value="Zig-8"/>
</dbReference>
<dbReference type="PROSITE" id="PS50835">
    <property type="entry name" value="IG_LIKE"/>
    <property type="match status" value="2"/>
</dbReference>
<sequence>MKEPFFATFIGIFFVWPAFEYHRQMDYYVSRSFVIPKFENTSYVAATSGKIASLPCKVKSLGNKTVSWLRHRDLHLLTVGVYTYTTDQRFRANHVAGGDSWNLEIRYVQERDAGIYECQMGSTPTVSQYVNLTVMEASSVILGGPELYIDKDSTINLTCLVRHSEPPDHVFWTINDKILSYDSSRGGISVLTQRMGPYETLSSLRLLKAKENDAGFYKCRPTSGLEATIMVHVLEGEVPAAMQRSNRSMIFPSILFLCLSFNFIFPLKLNR</sequence>
<dbReference type="GO" id="GO:0032589">
    <property type="term" value="C:neuron projection membrane"/>
    <property type="evidence" value="ECO:0007669"/>
    <property type="project" value="TreeGrafter"/>
</dbReference>
<keyword evidence="1" id="KW-0812">Transmembrane</keyword>
<dbReference type="InterPro" id="IPR003598">
    <property type="entry name" value="Ig_sub2"/>
</dbReference>
<dbReference type="SMART" id="SM00408">
    <property type="entry name" value="IGc2"/>
    <property type="match status" value="2"/>
</dbReference>
<reference evidence="3" key="1">
    <citation type="submission" date="2023-07" db="EMBL/GenBank/DDBJ databases">
        <title>Chromosome-level genome assembly of Artemia franciscana.</title>
        <authorList>
            <person name="Jo E."/>
        </authorList>
    </citation>
    <scope>NUCLEOTIDE SEQUENCE</scope>
    <source>
        <tissue evidence="3">Whole body</tissue>
    </source>
</reference>
<dbReference type="InterPro" id="IPR013783">
    <property type="entry name" value="Ig-like_fold"/>
</dbReference>
<feature type="domain" description="Ig-like" evidence="2">
    <location>
        <begin position="124"/>
        <end position="230"/>
    </location>
</feature>
<name>A0AA88H9X6_ARTSF</name>
<dbReference type="PANTHER" id="PTHR23279:SF36">
    <property type="entry name" value="DEFECTIVE PROBOSCIS EXTENSION RESPONSE 9, ISOFORM A"/>
    <property type="match status" value="1"/>
</dbReference>
<gene>
    <name evidence="3" type="ORF">QYM36_018257</name>
</gene>
<dbReference type="Pfam" id="PF13927">
    <property type="entry name" value="Ig_3"/>
    <property type="match status" value="1"/>
</dbReference>
<dbReference type="Pfam" id="PF07686">
    <property type="entry name" value="V-set"/>
    <property type="match status" value="1"/>
</dbReference>
<feature type="transmembrane region" description="Helical" evidence="1">
    <location>
        <begin position="249"/>
        <end position="267"/>
    </location>
</feature>
<keyword evidence="1" id="KW-0472">Membrane</keyword>
<keyword evidence="4" id="KW-1185">Reference proteome</keyword>
<dbReference type="CDD" id="cd00096">
    <property type="entry name" value="Ig"/>
    <property type="match status" value="1"/>
</dbReference>
<dbReference type="GO" id="GO:0050808">
    <property type="term" value="P:synapse organization"/>
    <property type="evidence" value="ECO:0007669"/>
    <property type="project" value="TreeGrafter"/>
</dbReference>
<dbReference type="FunFam" id="2.60.40.10:FF:000129">
    <property type="entry name" value="CLUMA_CG018772, isoform A"/>
    <property type="match status" value="1"/>
</dbReference>
<dbReference type="Proteomes" id="UP001187531">
    <property type="component" value="Unassembled WGS sequence"/>
</dbReference>
<dbReference type="InterPro" id="IPR003599">
    <property type="entry name" value="Ig_sub"/>
</dbReference>
<dbReference type="SMART" id="SM00409">
    <property type="entry name" value="IG"/>
    <property type="match status" value="2"/>
</dbReference>
<evidence type="ECO:0000256" key="1">
    <source>
        <dbReference type="SAM" id="Phobius"/>
    </source>
</evidence>
<evidence type="ECO:0000313" key="3">
    <source>
        <dbReference type="EMBL" id="KAK2703239.1"/>
    </source>
</evidence>
<keyword evidence="1" id="KW-1133">Transmembrane helix</keyword>
<dbReference type="EMBL" id="JAVRJZ010000110">
    <property type="protein sequence ID" value="KAK2703239.1"/>
    <property type="molecule type" value="Genomic_DNA"/>
</dbReference>
<dbReference type="AlphaFoldDB" id="A0AA88H9X6"/>